<name>A0A4U9VCM5_SERFO</name>
<organism evidence="1">
    <name type="scientific">Serratia fonticola</name>
    <dbReference type="NCBI Taxonomy" id="47917"/>
    <lineage>
        <taxon>Bacteria</taxon>
        <taxon>Pseudomonadati</taxon>
        <taxon>Pseudomonadota</taxon>
        <taxon>Gammaproteobacteria</taxon>
        <taxon>Enterobacterales</taxon>
        <taxon>Yersiniaceae</taxon>
        <taxon>Serratia</taxon>
    </lineage>
</organism>
<dbReference type="AlphaFoldDB" id="A0A4U9VCM5"/>
<proteinExistence type="predicted"/>
<evidence type="ECO:0000313" key="1">
    <source>
        <dbReference type="EMBL" id="VTR40884.1"/>
    </source>
</evidence>
<protein>
    <submittedName>
        <fullName evidence="1">Uncharacterized protein</fullName>
    </submittedName>
</protein>
<accession>A0A4U9VCM5</accession>
<gene>
    <name evidence="1" type="ORF">NCTC12965_04571</name>
</gene>
<sequence length="54" mass="5789">MIGALVIIVGLLVNVFGGLLKPCHQKISTALAVRGGNMLNSLIYSFYHAESVRC</sequence>
<reference evidence="1" key="1">
    <citation type="submission" date="2019-05" db="EMBL/GenBank/DDBJ databases">
        <authorList>
            <consortium name="Pathogen Informatics"/>
        </authorList>
    </citation>
    <scope>NUCLEOTIDE SEQUENCE [LARGE SCALE GENOMIC DNA]</scope>
    <source>
        <strain evidence="1">NCTC12965</strain>
    </source>
</reference>
<dbReference type="EMBL" id="CABEEZ010000097">
    <property type="protein sequence ID" value="VTR40884.1"/>
    <property type="molecule type" value="Genomic_DNA"/>
</dbReference>